<feature type="compositionally biased region" description="Basic residues" evidence="1">
    <location>
        <begin position="30"/>
        <end position="39"/>
    </location>
</feature>
<name>A0A8A3PMR1_9HELO</name>
<proteinExistence type="predicted"/>
<evidence type="ECO:0000256" key="1">
    <source>
        <dbReference type="SAM" id="MobiDB-lite"/>
    </source>
</evidence>
<feature type="compositionally biased region" description="Polar residues" evidence="1">
    <location>
        <begin position="84"/>
        <end position="98"/>
    </location>
</feature>
<protein>
    <submittedName>
        <fullName evidence="2">Uncharacterized protein</fullName>
    </submittedName>
</protein>
<accession>A0A8A3PMR1</accession>
<feature type="compositionally biased region" description="Polar residues" evidence="1">
    <location>
        <begin position="43"/>
        <end position="58"/>
    </location>
</feature>
<evidence type="ECO:0000313" key="3">
    <source>
        <dbReference type="Proteomes" id="UP000672032"/>
    </source>
</evidence>
<keyword evidence="3" id="KW-1185">Reference proteome</keyword>
<feature type="region of interest" description="Disordered" evidence="1">
    <location>
        <begin position="19"/>
        <end position="134"/>
    </location>
</feature>
<dbReference type="OrthoDB" id="3518456at2759"/>
<dbReference type="AlphaFoldDB" id="A0A8A3PMR1"/>
<evidence type="ECO:0000313" key="2">
    <source>
        <dbReference type="EMBL" id="QSZ36235.1"/>
    </source>
</evidence>
<gene>
    <name evidence="2" type="ORF">DSL72_007361</name>
</gene>
<dbReference type="Proteomes" id="UP000672032">
    <property type="component" value="Chromosome 6"/>
</dbReference>
<dbReference type="EMBL" id="CP063410">
    <property type="protein sequence ID" value="QSZ36235.1"/>
    <property type="molecule type" value="Genomic_DNA"/>
</dbReference>
<sequence>MNEGRFTGLSFYFTNSEFDRTSLPQFPKTPRSKGPSKLRSRPENYQSEVTRNPSSINSDLDKPEDISYPTRKQGVAKKQDEISESNLTEGSSSPSQFHEISRPRQLRKSKSRSKNPEHTFCSSHLSPVDRGPRRQRRLLKSKSQKNTSSPKDTIDTFKNLDKSSLLTQGKVVIKKQEDVVINNLEDTFVPTQDKVIILWDLDNKLSTDPYNVTMLLKRFSELFVR</sequence>
<organism evidence="2 3">
    <name type="scientific">Monilinia vaccinii-corymbosi</name>
    <dbReference type="NCBI Taxonomy" id="61207"/>
    <lineage>
        <taxon>Eukaryota</taxon>
        <taxon>Fungi</taxon>
        <taxon>Dikarya</taxon>
        <taxon>Ascomycota</taxon>
        <taxon>Pezizomycotina</taxon>
        <taxon>Leotiomycetes</taxon>
        <taxon>Helotiales</taxon>
        <taxon>Sclerotiniaceae</taxon>
        <taxon>Monilinia</taxon>
    </lineage>
</organism>
<reference evidence="2" key="1">
    <citation type="submission" date="2020-10" db="EMBL/GenBank/DDBJ databases">
        <title>Genome Sequence of Monilinia vaccinii-corymbosi Sheds Light on Mummy Berry Disease Infection of Blueberry and Mating Type.</title>
        <authorList>
            <person name="Yow A.G."/>
            <person name="Zhang Y."/>
            <person name="Bansal K."/>
            <person name="Eacker S.M."/>
            <person name="Sullivan S."/>
            <person name="Liachko I."/>
            <person name="Cubeta M.A."/>
            <person name="Rollins J.A."/>
            <person name="Ashrafi H."/>
        </authorList>
    </citation>
    <scope>NUCLEOTIDE SEQUENCE</scope>
    <source>
        <strain evidence="2">RL-1</strain>
    </source>
</reference>
<feature type="compositionally biased region" description="Basic residues" evidence="1">
    <location>
        <begin position="104"/>
        <end position="113"/>
    </location>
</feature>